<protein>
    <recommendedName>
        <fullName evidence="2">DUF5049 domain-containing protein</fullName>
    </recommendedName>
</protein>
<dbReference type="InterPro" id="IPR032488">
    <property type="entry name" value="DUF5049"/>
</dbReference>
<proteinExistence type="predicted"/>
<evidence type="ECO:0000313" key="1">
    <source>
        <dbReference type="EMBL" id="SPD74410.1"/>
    </source>
</evidence>
<dbReference type="EMBL" id="OJIN01000146">
    <property type="protein sequence ID" value="SPD74410.1"/>
    <property type="molecule type" value="Genomic_DNA"/>
</dbReference>
<organism evidence="1">
    <name type="scientific">uncultured Desulfobacterium sp</name>
    <dbReference type="NCBI Taxonomy" id="201089"/>
    <lineage>
        <taxon>Bacteria</taxon>
        <taxon>Pseudomonadati</taxon>
        <taxon>Thermodesulfobacteriota</taxon>
        <taxon>Desulfobacteria</taxon>
        <taxon>Desulfobacterales</taxon>
        <taxon>Desulfobacteriaceae</taxon>
        <taxon>Desulfobacterium</taxon>
        <taxon>environmental samples</taxon>
    </lineage>
</organism>
<accession>A0A445MY35</accession>
<evidence type="ECO:0008006" key="2">
    <source>
        <dbReference type="Google" id="ProtNLM"/>
    </source>
</evidence>
<dbReference type="Pfam" id="PF16468">
    <property type="entry name" value="DUF5049"/>
    <property type="match status" value="1"/>
</dbReference>
<sequence>MRVLIRNTALNGQPLESDGEIFTGATVTDVVLAMKGATLFSDQRGLEDYIDMVLRNAKMLSGVELTVRGDTPEEKAASFLDALIKRGLAEVQGDKPARIPIPALVWQGIDAVRLSGLTNMLDRPVVARLAGELGYPDAARWIEEHPKEYAEGVFRGFIVDPQGGKS</sequence>
<gene>
    <name evidence="1" type="ORF">PITCH_A230096</name>
</gene>
<reference evidence="1" key="1">
    <citation type="submission" date="2018-01" db="EMBL/GenBank/DDBJ databases">
        <authorList>
            <person name="Regsiter A."/>
            <person name="William W."/>
        </authorList>
    </citation>
    <scope>NUCLEOTIDE SEQUENCE</scope>
    <source>
        <strain evidence="1">TRIP AH-1</strain>
    </source>
</reference>
<name>A0A445MY35_9BACT</name>
<dbReference type="AlphaFoldDB" id="A0A445MY35"/>